<dbReference type="Pfam" id="PF00849">
    <property type="entry name" value="PseudoU_synth_2"/>
    <property type="match status" value="1"/>
</dbReference>
<dbReference type="InterPro" id="IPR006225">
    <property type="entry name" value="PsdUridine_synth_RluC/D"/>
</dbReference>
<dbReference type="Gene3D" id="3.30.2350.10">
    <property type="entry name" value="Pseudouridine synthase"/>
    <property type="match status" value="1"/>
</dbReference>
<keyword evidence="9" id="KW-1185">Reference proteome</keyword>
<dbReference type="SUPFAM" id="SSF55120">
    <property type="entry name" value="Pseudouridine synthase"/>
    <property type="match status" value="1"/>
</dbReference>
<dbReference type="GO" id="GO:0120159">
    <property type="term" value="F:rRNA pseudouridine synthase activity"/>
    <property type="evidence" value="ECO:0007669"/>
    <property type="project" value="UniProtKB-ARBA"/>
</dbReference>
<dbReference type="InterPro" id="IPR006224">
    <property type="entry name" value="PsdUridine_synth_RluA-like_CS"/>
</dbReference>
<dbReference type="AlphaFoldDB" id="A0A2W1MXR9"/>
<proteinExistence type="inferred from homology"/>
<feature type="active site" evidence="4">
    <location>
        <position position="153"/>
    </location>
</feature>
<dbReference type="GO" id="GO:0003723">
    <property type="term" value="F:RNA binding"/>
    <property type="evidence" value="ECO:0007669"/>
    <property type="project" value="UniProtKB-KW"/>
</dbReference>
<comment type="caution">
    <text evidence="8">The sequence shown here is derived from an EMBL/GenBank/DDBJ whole genome shotgun (WGS) entry which is preliminary data.</text>
</comment>
<dbReference type="InterPro" id="IPR036986">
    <property type="entry name" value="S4_RNA-bd_sf"/>
</dbReference>
<evidence type="ECO:0000313" key="9">
    <source>
        <dbReference type="Proteomes" id="UP000249248"/>
    </source>
</evidence>
<comment type="catalytic activity">
    <reaction evidence="6">
        <text>a uridine in RNA = a pseudouridine in RNA</text>
        <dbReference type="Rhea" id="RHEA:48348"/>
        <dbReference type="Rhea" id="RHEA-COMP:12068"/>
        <dbReference type="Rhea" id="RHEA-COMP:12069"/>
        <dbReference type="ChEBI" id="CHEBI:65314"/>
        <dbReference type="ChEBI" id="CHEBI:65315"/>
    </reaction>
</comment>
<evidence type="ECO:0000259" key="7">
    <source>
        <dbReference type="SMART" id="SM00363"/>
    </source>
</evidence>
<evidence type="ECO:0000256" key="3">
    <source>
        <dbReference type="ARBA" id="ARBA00023235"/>
    </source>
</evidence>
<dbReference type="InterPro" id="IPR002942">
    <property type="entry name" value="S4_RNA-bd"/>
</dbReference>
<dbReference type="PANTHER" id="PTHR21600:SF44">
    <property type="entry name" value="RIBOSOMAL LARGE SUBUNIT PSEUDOURIDINE SYNTHASE D"/>
    <property type="match status" value="1"/>
</dbReference>
<dbReference type="FunFam" id="3.30.2350.10:FF:000006">
    <property type="entry name" value="Pseudouridine synthase"/>
    <property type="match status" value="1"/>
</dbReference>
<evidence type="ECO:0000256" key="6">
    <source>
        <dbReference type="RuleBase" id="RU362028"/>
    </source>
</evidence>
<dbReference type="RefSeq" id="WP_111062995.1">
    <property type="nucleotide sequence ID" value="NZ_JBHUCU010000032.1"/>
</dbReference>
<evidence type="ECO:0000256" key="4">
    <source>
        <dbReference type="PIRSR" id="PIRSR606225-1"/>
    </source>
</evidence>
<dbReference type="CDD" id="cd02869">
    <property type="entry name" value="PseudoU_synth_RluA_like"/>
    <property type="match status" value="1"/>
</dbReference>
<organism evidence="8 9">
    <name type="scientific">Putridiphycobacter roseus</name>
    <dbReference type="NCBI Taxonomy" id="2219161"/>
    <lineage>
        <taxon>Bacteria</taxon>
        <taxon>Pseudomonadati</taxon>
        <taxon>Bacteroidota</taxon>
        <taxon>Flavobacteriia</taxon>
        <taxon>Flavobacteriales</taxon>
        <taxon>Crocinitomicaceae</taxon>
        <taxon>Putridiphycobacter</taxon>
    </lineage>
</organism>
<dbReference type="Gene3D" id="3.10.290.10">
    <property type="entry name" value="RNA-binding S4 domain"/>
    <property type="match status" value="1"/>
</dbReference>
<dbReference type="InterPro" id="IPR020103">
    <property type="entry name" value="PsdUridine_synth_cat_dom_sf"/>
</dbReference>
<dbReference type="PROSITE" id="PS01129">
    <property type="entry name" value="PSI_RLU"/>
    <property type="match status" value="1"/>
</dbReference>
<gene>
    <name evidence="8" type="ORF">DNU06_09365</name>
</gene>
<feature type="domain" description="RNA-binding S4" evidence="7">
    <location>
        <begin position="28"/>
        <end position="93"/>
    </location>
</feature>
<accession>A0A2W1MXR9</accession>
<evidence type="ECO:0000313" key="8">
    <source>
        <dbReference type="EMBL" id="PZE16949.1"/>
    </source>
</evidence>
<name>A0A2W1MXR9_9FLAO</name>
<comment type="function">
    <text evidence="6">Responsible for synthesis of pseudouridine from uracil.</text>
</comment>
<evidence type="ECO:0000256" key="2">
    <source>
        <dbReference type="ARBA" id="ARBA00022884"/>
    </source>
</evidence>
<dbReference type="SMART" id="SM00363">
    <property type="entry name" value="S4"/>
    <property type="match status" value="1"/>
</dbReference>
<sequence length="344" mass="39740">MKEEELGEENVEKFEHYHIIVDSGQDILRVDKFLLARIANTSRSKIQNLIKDGFILVNKEEIKTNHKIHPGDEIVVNMPHPVREIELIAEDIPLDLVYEDDTLIIVNKPSNMVVHPSYGNYSGTLMNALVYHFDNLPKRDAYATRPGLVHRIDKHTTGILVIAKTEEALVHLSKQFFDRTSDRKYYALVWGDLAEDEGTITGNIGRSQRNRKVFQVYDEEEGYGKHAVTHYKVIERFRYVTLVECKLETGRTHQIRVHFKHIGHPLFHDLEYGGDRILKGTTFTKYKQFIDNCFKMLDGQALHAKTLGLTHPKTGERVSFDSELPDGFKKLLEKWRAYAQLGEN</sequence>
<protein>
    <recommendedName>
        <fullName evidence="6">Pseudouridine synthase</fullName>
        <ecNumber evidence="6">5.4.99.-</ecNumber>
    </recommendedName>
</protein>
<dbReference type="NCBIfam" id="TIGR00005">
    <property type="entry name" value="rluA_subfam"/>
    <property type="match status" value="1"/>
</dbReference>
<comment type="similarity">
    <text evidence="1 6">Belongs to the pseudouridine synthase RluA family.</text>
</comment>
<reference evidence="8 9" key="1">
    <citation type="submission" date="2018-06" db="EMBL/GenBank/DDBJ databases">
        <title>The draft genome sequence of Crocinitomix sp. SM1701.</title>
        <authorList>
            <person name="Zhang X."/>
        </authorList>
    </citation>
    <scope>NUCLEOTIDE SEQUENCE [LARGE SCALE GENOMIC DNA]</scope>
    <source>
        <strain evidence="8 9">SM1701</strain>
    </source>
</reference>
<dbReference type="EC" id="5.4.99.-" evidence="6"/>
<dbReference type="GO" id="GO:0000455">
    <property type="term" value="P:enzyme-directed rRNA pseudouridine synthesis"/>
    <property type="evidence" value="ECO:0007669"/>
    <property type="project" value="TreeGrafter"/>
</dbReference>
<dbReference type="InterPro" id="IPR050188">
    <property type="entry name" value="RluA_PseudoU_synthase"/>
</dbReference>
<dbReference type="Proteomes" id="UP000249248">
    <property type="component" value="Unassembled WGS sequence"/>
</dbReference>
<dbReference type="CDD" id="cd00165">
    <property type="entry name" value="S4"/>
    <property type="match status" value="1"/>
</dbReference>
<dbReference type="PANTHER" id="PTHR21600">
    <property type="entry name" value="MITOCHONDRIAL RNA PSEUDOURIDINE SYNTHASE"/>
    <property type="match status" value="1"/>
</dbReference>
<dbReference type="PROSITE" id="PS50889">
    <property type="entry name" value="S4"/>
    <property type="match status" value="1"/>
</dbReference>
<keyword evidence="3 6" id="KW-0413">Isomerase</keyword>
<keyword evidence="2 5" id="KW-0694">RNA-binding</keyword>
<evidence type="ECO:0000256" key="1">
    <source>
        <dbReference type="ARBA" id="ARBA00010876"/>
    </source>
</evidence>
<dbReference type="EMBL" id="QKSB01000005">
    <property type="protein sequence ID" value="PZE16949.1"/>
    <property type="molecule type" value="Genomic_DNA"/>
</dbReference>
<dbReference type="OrthoDB" id="9807829at2"/>
<dbReference type="SUPFAM" id="SSF55174">
    <property type="entry name" value="Alpha-L RNA-binding motif"/>
    <property type="match status" value="1"/>
</dbReference>
<dbReference type="Pfam" id="PF01479">
    <property type="entry name" value="S4"/>
    <property type="match status" value="1"/>
</dbReference>
<dbReference type="InterPro" id="IPR006145">
    <property type="entry name" value="PsdUridine_synth_RsuA/RluA"/>
</dbReference>
<evidence type="ECO:0000256" key="5">
    <source>
        <dbReference type="PROSITE-ProRule" id="PRU00182"/>
    </source>
</evidence>